<name>A0ABN5YYU1_9MYCO</name>
<dbReference type="Proteomes" id="UP000465609">
    <property type="component" value="Chromosome"/>
</dbReference>
<proteinExistence type="predicted"/>
<keyword evidence="4" id="KW-1185">Reference proteome</keyword>
<evidence type="ECO:0000313" key="4">
    <source>
        <dbReference type="Proteomes" id="UP000465609"/>
    </source>
</evidence>
<evidence type="ECO:0000313" key="3">
    <source>
        <dbReference type="EMBL" id="BBX86121.1"/>
    </source>
</evidence>
<accession>A0ABN5YYU1</accession>
<dbReference type="Pfam" id="PF24092">
    <property type="entry name" value="DUF7373_C"/>
    <property type="match status" value="1"/>
</dbReference>
<dbReference type="Pfam" id="PF24088">
    <property type="entry name" value="DUF7373"/>
    <property type="match status" value="1"/>
</dbReference>
<dbReference type="EMBL" id="AP022577">
    <property type="protein sequence ID" value="BBX86121.1"/>
    <property type="molecule type" value="Genomic_DNA"/>
</dbReference>
<evidence type="ECO:0008006" key="5">
    <source>
        <dbReference type="Google" id="ProtNLM"/>
    </source>
</evidence>
<evidence type="ECO:0000259" key="2">
    <source>
        <dbReference type="Pfam" id="PF24092"/>
    </source>
</evidence>
<gene>
    <name evidence="3" type="ORF">MAUB_39940</name>
</gene>
<feature type="domain" description="DUF7373" evidence="2">
    <location>
        <begin position="253"/>
        <end position="397"/>
    </location>
</feature>
<organism evidence="3 4">
    <name type="scientific">Mycolicibacterium aubagnense</name>
    <dbReference type="NCBI Taxonomy" id="319707"/>
    <lineage>
        <taxon>Bacteria</taxon>
        <taxon>Bacillati</taxon>
        <taxon>Actinomycetota</taxon>
        <taxon>Actinomycetes</taxon>
        <taxon>Mycobacteriales</taxon>
        <taxon>Mycobacteriaceae</taxon>
        <taxon>Mycolicibacterium</taxon>
    </lineage>
</organism>
<sequence>MVAAATLLVAGCANTEAGKAEDVHAPATVEVNLLGSGNFPVTPAAPLGAAGAPLVGAQIDARRMADNVVGPWEVDPQMVVPGLSRALVITDAAALGTVMPAGVADTVKAHHLLYGFASDRLDPEQWRLMNAVLRFPDAAAATAAAADLAAAVAGLSPAVDHPVPIPGHPEARATTYSYNASVGPDQPVTMYSFTPHGQYVLGQLVYAPQQDGAVAAIAATLDAQVPRIDQFVPTDPAQFATLALDPSGLLAHTMSPPTYPDPPSTRPLSAKAGTYLPRAALHFQDDPVDTEPLFTAAGLELMTYNHTVVYRVRDAAAAAKLVNDLADLTARVEVAAHPVNAVDFLPGSRCVQSEVDPTMTNGSVFYCFAALNNSVISVHNASDIGARQETAAQYKMLLAP</sequence>
<dbReference type="InterPro" id="IPR055797">
    <property type="entry name" value="DUF7373"/>
</dbReference>
<dbReference type="InterPro" id="IPR056463">
    <property type="entry name" value="DUF7373_C"/>
</dbReference>
<reference evidence="3 4" key="1">
    <citation type="journal article" date="2019" name="Emerg. Microbes Infect.">
        <title>Comprehensive subspecies identification of 175 nontuberculous mycobacteria species based on 7547 genomic profiles.</title>
        <authorList>
            <person name="Matsumoto Y."/>
            <person name="Kinjo T."/>
            <person name="Motooka D."/>
            <person name="Nabeya D."/>
            <person name="Jung N."/>
            <person name="Uechi K."/>
            <person name="Horii T."/>
            <person name="Iida T."/>
            <person name="Fujita J."/>
            <person name="Nakamura S."/>
        </authorList>
    </citation>
    <scope>NUCLEOTIDE SEQUENCE [LARGE SCALE GENOMIC DNA]</scope>
    <source>
        <strain evidence="3 4">JCM 15296</strain>
    </source>
</reference>
<evidence type="ECO:0000259" key="1">
    <source>
        <dbReference type="Pfam" id="PF24088"/>
    </source>
</evidence>
<feature type="domain" description="DUF7373" evidence="1">
    <location>
        <begin position="48"/>
        <end position="243"/>
    </location>
</feature>
<protein>
    <recommendedName>
        <fullName evidence="5">Lipoprotein LpqN</fullName>
    </recommendedName>
</protein>